<feature type="compositionally biased region" description="Basic and acidic residues" evidence="2">
    <location>
        <begin position="342"/>
        <end position="352"/>
    </location>
</feature>
<dbReference type="PROSITE" id="PS51512">
    <property type="entry name" value="DFDF"/>
    <property type="match status" value="1"/>
</dbReference>
<dbReference type="EMBL" id="KZ454988">
    <property type="protein sequence ID" value="PKI85293.1"/>
    <property type="molecule type" value="Genomic_DNA"/>
</dbReference>
<dbReference type="InterPro" id="IPR025761">
    <property type="entry name" value="FFD_box"/>
</dbReference>
<dbReference type="PANTHER" id="PTHR13586:SF0">
    <property type="entry name" value="TRAILER HITCH, ISOFORM H"/>
    <property type="match status" value="1"/>
</dbReference>
<dbReference type="GO" id="GO:0000932">
    <property type="term" value="C:P-body"/>
    <property type="evidence" value="ECO:0007669"/>
    <property type="project" value="TreeGrafter"/>
</dbReference>
<dbReference type="Gene3D" id="2.30.30.100">
    <property type="match status" value="1"/>
</dbReference>
<name>A0A2N1JFG7_9BASI</name>
<dbReference type="PROSITE" id="PS51513">
    <property type="entry name" value="FFD"/>
    <property type="match status" value="1"/>
</dbReference>
<dbReference type="STRING" id="2020962.A0A2N1JFG7"/>
<organism evidence="5 6">
    <name type="scientific">Malassezia vespertilionis</name>
    <dbReference type="NCBI Taxonomy" id="2020962"/>
    <lineage>
        <taxon>Eukaryota</taxon>
        <taxon>Fungi</taxon>
        <taxon>Dikarya</taxon>
        <taxon>Basidiomycota</taxon>
        <taxon>Ustilaginomycotina</taxon>
        <taxon>Malasseziomycetes</taxon>
        <taxon>Malasseziales</taxon>
        <taxon>Malasseziaceae</taxon>
        <taxon>Malassezia</taxon>
    </lineage>
</organism>
<feature type="region of interest" description="Disordered" evidence="2">
    <location>
        <begin position="327"/>
        <end position="354"/>
    </location>
</feature>
<feature type="region of interest" description="Disordered" evidence="2">
    <location>
        <begin position="93"/>
        <end position="125"/>
    </location>
</feature>
<feature type="compositionally biased region" description="Pro residues" evidence="2">
    <location>
        <begin position="95"/>
        <end position="107"/>
    </location>
</feature>
<feature type="domain" description="FFD box profile" evidence="4">
    <location>
        <begin position="310"/>
        <end position="326"/>
    </location>
</feature>
<evidence type="ECO:0000256" key="2">
    <source>
        <dbReference type="SAM" id="MobiDB-lite"/>
    </source>
</evidence>
<dbReference type="SMART" id="SM01199">
    <property type="entry name" value="FDF"/>
    <property type="match status" value="1"/>
</dbReference>
<dbReference type="InterPro" id="IPR025609">
    <property type="entry name" value="Lsm14-like_N"/>
</dbReference>
<dbReference type="PANTHER" id="PTHR13586">
    <property type="entry name" value="SCD6 PROTEIN-RELATED"/>
    <property type="match status" value="1"/>
</dbReference>
<dbReference type="GO" id="GO:0033962">
    <property type="term" value="P:P-body assembly"/>
    <property type="evidence" value="ECO:0007669"/>
    <property type="project" value="TreeGrafter"/>
</dbReference>
<dbReference type="GO" id="GO:0034063">
    <property type="term" value="P:stress granule assembly"/>
    <property type="evidence" value="ECO:0007669"/>
    <property type="project" value="TreeGrafter"/>
</dbReference>
<evidence type="ECO:0008006" key="7">
    <source>
        <dbReference type="Google" id="ProtNLM"/>
    </source>
</evidence>
<dbReference type="Pfam" id="PF09532">
    <property type="entry name" value="FDF"/>
    <property type="match status" value="1"/>
</dbReference>
<evidence type="ECO:0000256" key="1">
    <source>
        <dbReference type="PROSITE-ProRule" id="PRU00846"/>
    </source>
</evidence>
<proteinExistence type="predicted"/>
<evidence type="ECO:0000313" key="5">
    <source>
        <dbReference type="EMBL" id="PKI85293.1"/>
    </source>
</evidence>
<dbReference type="OrthoDB" id="21539at2759"/>
<keyword evidence="6" id="KW-1185">Reference proteome</keyword>
<dbReference type="AlphaFoldDB" id="A0A2N1JFG7"/>
<dbReference type="GO" id="GO:0003729">
    <property type="term" value="F:mRNA binding"/>
    <property type="evidence" value="ECO:0007669"/>
    <property type="project" value="TreeGrafter"/>
</dbReference>
<protein>
    <recommendedName>
        <fullName evidence="7">Lsm14-like N-terminal domain-containing protein</fullName>
    </recommendedName>
</protein>
<accession>A0A2N1JFG7</accession>
<dbReference type="InterPro" id="IPR019050">
    <property type="entry name" value="FDF_dom"/>
</dbReference>
<sequence>MEPSGAGGASDDSAASFIGALISLTSRSNMRYQGILLNIDAAQATLTLEKVRSWGTEGRCAAAGNPKDELPGSDDLFDNIVFRAADVVDLRVDDPSPPGAEPTPGVPVPHTHGMHNSPSFGMQHPMHAPPPMGFHPAYANFQPQSMYGMPPDPYGMDFMQGNYMGMGMQHSHVPFGAPPPHMHAATSVKPSSVEPGIDTVHAAMASMGMTDKPPKKSTEPRTSNARVQKEAQAPLATSAVQHSQVQQRERRAVPGMPPGKTASHRDTLPEEFDFASANARFKKQVVPHDAAKNAEHGRLDAISFVEPPTEFYDKKSGFFDNISSEVKERHENVTGRGSQDTYKTRIAEENARSAETFGESAVDYRAGQEGYRAQPEWA</sequence>
<feature type="region of interest" description="Disordered" evidence="2">
    <location>
        <begin position="208"/>
        <end position="266"/>
    </location>
</feature>
<gene>
    <name evidence="5" type="ORF">MVES_000787</name>
</gene>
<feature type="domain" description="DFDF" evidence="3">
    <location>
        <begin position="260"/>
        <end position="296"/>
    </location>
</feature>
<dbReference type="InterPro" id="IPR010920">
    <property type="entry name" value="LSM_dom_sf"/>
</dbReference>
<dbReference type="Pfam" id="PF12701">
    <property type="entry name" value="LSM14"/>
    <property type="match status" value="1"/>
</dbReference>
<evidence type="ECO:0000313" key="6">
    <source>
        <dbReference type="Proteomes" id="UP000232875"/>
    </source>
</evidence>
<dbReference type="InterPro" id="IPR025762">
    <property type="entry name" value="DFDF"/>
</dbReference>
<evidence type="ECO:0000259" key="3">
    <source>
        <dbReference type="PROSITE" id="PS51512"/>
    </source>
</evidence>
<dbReference type="SMART" id="SM01271">
    <property type="entry name" value="LSM14"/>
    <property type="match status" value="1"/>
</dbReference>
<feature type="region of interest" description="Disordered" evidence="2">
    <location>
        <begin position="174"/>
        <end position="194"/>
    </location>
</feature>
<dbReference type="Proteomes" id="UP000232875">
    <property type="component" value="Unassembled WGS sequence"/>
</dbReference>
<evidence type="ECO:0000259" key="4">
    <source>
        <dbReference type="PROSITE" id="PS51513"/>
    </source>
</evidence>
<dbReference type="SUPFAM" id="SSF50182">
    <property type="entry name" value="Sm-like ribonucleoproteins"/>
    <property type="match status" value="1"/>
</dbReference>
<reference evidence="5 6" key="1">
    <citation type="submission" date="2017-10" db="EMBL/GenBank/DDBJ databases">
        <title>A novel species of cold-tolerant Malassezia isolated from bats.</title>
        <authorList>
            <person name="Lorch J.M."/>
            <person name="Palmer J.M."/>
            <person name="Vanderwolf K.J."/>
            <person name="Schmidt K.Z."/>
            <person name="Verant M.L."/>
            <person name="Weller T.J."/>
            <person name="Blehert D.S."/>
        </authorList>
    </citation>
    <scope>NUCLEOTIDE SEQUENCE [LARGE SCALE GENOMIC DNA]</scope>
    <source>
        <strain evidence="5 6">NWHC:44797-103</strain>
    </source>
</reference>
<feature type="short sequence motif" description="FFD box" evidence="1">
    <location>
        <begin position="310"/>
        <end position="326"/>
    </location>
</feature>